<gene>
    <name evidence="1" type="primary">Acey_s0270.g841</name>
    <name evidence="1" type="ORF">Y032_0270g841</name>
</gene>
<dbReference type="EMBL" id="JARK01001606">
    <property type="protein sequence ID" value="EYB86951.1"/>
    <property type="molecule type" value="Genomic_DNA"/>
</dbReference>
<dbReference type="AlphaFoldDB" id="A0A016S934"/>
<dbReference type="Proteomes" id="UP000024635">
    <property type="component" value="Unassembled WGS sequence"/>
</dbReference>
<comment type="caution">
    <text evidence="1">The sequence shown here is derived from an EMBL/GenBank/DDBJ whole genome shotgun (WGS) entry which is preliminary data.</text>
</comment>
<reference evidence="2" key="1">
    <citation type="journal article" date="2015" name="Nat. Genet.">
        <title>The genome and transcriptome of the zoonotic hookworm Ancylostoma ceylanicum identify infection-specific gene families.</title>
        <authorList>
            <person name="Schwarz E.M."/>
            <person name="Hu Y."/>
            <person name="Antoshechkin I."/>
            <person name="Miller M.M."/>
            <person name="Sternberg P.W."/>
            <person name="Aroian R.V."/>
        </authorList>
    </citation>
    <scope>NUCLEOTIDE SEQUENCE</scope>
    <source>
        <strain evidence="2">HY135</strain>
    </source>
</reference>
<evidence type="ECO:0000313" key="2">
    <source>
        <dbReference type="Proteomes" id="UP000024635"/>
    </source>
</evidence>
<sequence>MIWCGKRYCRCYGTGCKNMFIVNISGHMDKWDVNAENYTQLEIEAKYVVVDENKMEYEFYVSDSAGAHTVSLSAHFHPSYISWPLEGNAVLERNFMIGDVLASLHRSSVVLTWVTFGDVKDEKIKYDVEFNPTSEDYSQLRSVYTKKAVFPIKGPGRYNAGVCANLYFYGKANMCKETSVHIRSIDAWPPRFRYEFSPKQVTVHFSSVMESEEMYPKDFRCDVGSMLVFPYQTTLLFAQHMQRKPARRMQVWFWKHARWLYSAETH</sequence>
<keyword evidence="2" id="KW-1185">Reference proteome</keyword>
<evidence type="ECO:0000313" key="1">
    <source>
        <dbReference type="EMBL" id="EYB86951.1"/>
    </source>
</evidence>
<organism evidence="1 2">
    <name type="scientific">Ancylostoma ceylanicum</name>
    <dbReference type="NCBI Taxonomy" id="53326"/>
    <lineage>
        <taxon>Eukaryota</taxon>
        <taxon>Metazoa</taxon>
        <taxon>Ecdysozoa</taxon>
        <taxon>Nematoda</taxon>
        <taxon>Chromadorea</taxon>
        <taxon>Rhabditida</taxon>
        <taxon>Rhabditina</taxon>
        <taxon>Rhabditomorpha</taxon>
        <taxon>Strongyloidea</taxon>
        <taxon>Ancylostomatidae</taxon>
        <taxon>Ancylostomatinae</taxon>
        <taxon>Ancylostoma</taxon>
    </lineage>
</organism>
<protein>
    <submittedName>
        <fullName evidence="1">Uncharacterized protein</fullName>
    </submittedName>
</protein>
<name>A0A016S934_9BILA</name>
<proteinExistence type="predicted"/>
<accession>A0A016S934</accession>